<organism evidence="3 4">
    <name type="scientific">Marinobacter excellens HL-55</name>
    <dbReference type="NCBI Taxonomy" id="1305731"/>
    <lineage>
        <taxon>Bacteria</taxon>
        <taxon>Pseudomonadati</taxon>
        <taxon>Pseudomonadota</taxon>
        <taxon>Gammaproteobacteria</taxon>
        <taxon>Pseudomonadales</taxon>
        <taxon>Marinobacteraceae</taxon>
        <taxon>Marinobacter</taxon>
    </lineage>
</organism>
<keyword evidence="1" id="KW-0472">Membrane</keyword>
<dbReference type="Proteomes" id="UP000050416">
    <property type="component" value="Unassembled WGS sequence"/>
</dbReference>
<reference evidence="3 4" key="1">
    <citation type="submission" date="2015-09" db="EMBL/GenBank/DDBJ databases">
        <title>Identification and resolution of microdiversity through metagenomic sequencing of parallel consortia.</title>
        <authorList>
            <person name="Nelson W.C."/>
            <person name="Romine M.F."/>
            <person name="Lindemann S.R."/>
        </authorList>
    </citation>
    <scope>NUCLEOTIDE SEQUENCE [LARGE SCALE GENOMIC DNA]</scope>
    <source>
        <strain evidence="3">HL-55</strain>
    </source>
</reference>
<dbReference type="NCBIfam" id="TIGR00229">
    <property type="entry name" value="sensory_box"/>
    <property type="match status" value="1"/>
</dbReference>
<evidence type="ECO:0000259" key="2">
    <source>
        <dbReference type="PROSITE" id="PS50112"/>
    </source>
</evidence>
<sequence length="334" mass="36912">MDSDLSDISPPGYRRSSVWTGLWAPALILLAGVVISLTTAQRASETAQHLAQQHYQATHQALVRQVAIHLQTPDSGTQTLQIALTETLHGDMGLRIDTLERHTKTPLLQLGTLRNAAHNHTLRTELETNGQHWMVTTIPDERLLAMPARRTSWLILAGGSVITALATLIALVLCLQSHRRLRTIDQLLSQQQTANQQLTNLQVEKSVLRHALNDSESRSRDLVSLSGAIIGELDEIGQIGFLSAQTADYLGQAPSDLIDQPFAELVTEPDRQRFNDCLEAARRERTMARVDLNLLHRNPELIVPMVVRVMVLKNPVHGITGFRLSAVPGDTGHL</sequence>
<dbReference type="OrthoDB" id="6347338at2"/>
<dbReference type="SMART" id="SM00091">
    <property type="entry name" value="PAS"/>
    <property type="match status" value="1"/>
</dbReference>
<dbReference type="InterPro" id="IPR000014">
    <property type="entry name" value="PAS"/>
</dbReference>
<name>A0A0P7ZD02_9GAMM</name>
<evidence type="ECO:0000313" key="4">
    <source>
        <dbReference type="Proteomes" id="UP000050416"/>
    </source>
</evidence>
<keyword evidence="1" id="KW-0812">Transmembrane</keyword>
<protein>
    <submittedName>
        <fullName evidence="3">PAS domain S-box</fullName>
    </submittedName>
</protein>
<dbReference type="EMBL" id="LJZQ01000039">
    <property type="protein sequence ID" value="KPQ26951.1"/>
    <property type="molecule type" value="Genomic_DNA"/>
</dbReference>
<dbReference type="Pfam" id="PF00989">
    <property type="entry name" value="PAS"/>
    <property type="match status" value="1"/>
</dbReference>
<evidence type="ECO:0000313" key="3">
    <source>
        <dbReference type="EMBL" id="KPQ26951.1"/>
    </source>
</evidence>
<dbReference type="PATRIC" id="fig|1305731.5.peg.2320"/>
<evidence type="ECO:0000256" key="1">
    <source>
        <dbReference type="SAM" id="Phobius"/>
    </source>
</evidence>
<dbReference type="CDD" id="cd00130">
    <property type="entry name" value="PAS"/>
    <property type="match status" value="1"/>
</dbReference>
<feature type="domain" description="PAS" evidence="2">
    <location>
        <begin position="215"/>
        <end position="285"/>
    </location>
</feature>
<feature type="transmembrane region" description="Helical" evidence="1">
    <location>
        <begin position="20"/>
        <end position="40"/>
    </location>
</feature>
<accession>A0A0P7ZD02</accession>
<dbReference type="Gene3D" id="3.30.450.20">
    <property type="entry name" value="PAS domain"/>
    <property type="match status" value="1"/>
</dbReference>
<feature type="transmembrane region" description="Helical" evidence="1">
    <location>
        <begin position="152"/>
        <end position="173"/>
    </location>
</feature>
<keyword evidence="1" id="KW-1133">Transmembrane helix</keyword>
<dbReference type="AlphaFoldDB" id="A0A0P7ZD02"/>
<gene>
    <name evidence="3" type="ORF">HLUCCX14_16775</name>
</gene>
<dbReference type="InterPro" id="IPR013767">
    <property type="entry name" value="PAS_fold"/>
</dbReference>
<comment type="caution">
    <text evidence="3">The sequence shown here is derived from an EMBL/GenBank/DDBJ whole genome shotgun (WGS) entry which is preliminary data.</text>
</comment>
<proteinExistence type="predicted"/>
<dbReference type="GO" id="GO:0006355">
    <property type="term" value="P:regulation of DNA-templated transcription"/>
    <property type="evidence" value="ECO:0007669"/>
    <property type="project" value="InterPro"/>
</dbReference>
<dbReference type="PROSITE" id="PS50112">
    <property type="entry name" value="PAS"/>
    <property type="match status" value="1"/>
</dbReference>
<dbReference type="SUPFAM" id="SSF55785">
    <property type="entry name" value="PYP-like sensor domain (PAS domain)"/>
    <property type="match status" value="1"/>
</dbReference>
<dbReference type="STRING" id="1305731.GCA_000934705_03149"/>
<dbReference type="InterPro" id="IPR035965">
    <property type="entry name" value="PAS-like_dom_sf"/>
</dbReference>